<proteinExistence type="predicted"/>
<accession>A0ABS8V4H1</accession>
<gene>
    <name evidence="2" type="ORF">HAX54_028413</name>
</gene>
<dbReference type="Proteomes" id="UP000823775">
    <property type="component" value="Unassembled WGS sequence"/>
</dbReference>
<keyword evidence="3" id="KW-1185">Reference proteome</keyword>
<reference evidence="2 3" key="1">
    <citation type="journal article" date="2021" name="BMC Genomics">
        <title>Datura genome reveals duplications of psychoactive alkaloid biosynthetic genes and high mutation rate following tissue culture.</title>
        <authorList>
            <person name="Rajewski A."/>
            <person name="Carter-House D."/>
            <person name="Stajich J."/>
            <person name="Litt A."/>
        </authorList>
    </citation>
    <scope>NUCLEOTIDE SEQUENCE [LARGE SCALE GENOMIC DNA]</scope>
    <source>
        <strain evidence="2">AR-01</strain>
    </source>
</reference>
<evidence type="ECO:0000256" key="1">
    <source>
        <dbReference type="SAM" id="MobiDB-lite"/>
    </source>
</evidence>
<sequence length="120" mass="13095">MGESARDRRAAGPEMWVAEDKGAQSRKLNVELKNWQATGELENPIRGLPVYRRPEAEYLKLSPKFGGLPAGRSLNSSKAGASPDGTRSLGTIQVEMKSNGEPPVAPHFSREKRDTTCDNS</sequence>
<organism evidence="2 3">
    <name type="scientific">Datura stramonium</name>
    <name type="common">Jimsonweed</name>
    <name type="synonym">Common thornapple</name>
    <dbReference type="NCBI Taxonomy" id="4076"/>
    <lineage>
        <taxon>Eukaryota</taxon>
        <taxon>Viridiplantae</taxon>
        <taxon>Streptophyta</taxon>
        <taxon>Embryophyta</taxon>
        <taxon>Tracheophyta</taxon>
        <taxon>Spermatophyta</taxon>
        <taxon>Magnoliopsida</taxon>
        <taxon>eudicotyledons</taxon>
        <taxon>Gunneridae</taxon>
        <taxon>Pentapetalae</taxon>
        <taxon>asterids</taxon>
        <taxon>lamiids</taxon>
        <taxon>Solanales</taxon>
        <taxon>Solanaceae</taxon>
        <taxon>Solanoideae</taxon>
        <taxon>Datureae</taxon>
        <taxon>Datura</taxon>
    </lineage>
</organism>
<evidence type="ECO:0000313" key="2">
    <source>
        <dbReference type="EMBL" id="MCD9641927.1"/>
    </source>
</evidence>
<comment type="caution">
    <text evidence="2">The sequence shown here is derived from an EMBL/GenBank/DDBJ whole genome shotgun (WGS) entry which is preliminary data.</text>
</comment>
<name>A0ABS8V4H1_DATST</name>
<feature type="compositionally biased region" description="Basic and acidic residues" evidence="1">
    <location>
        <begin position="1"/>
        <end position="11"/>
    </location>
</feature>
<feature type="region of interest" description="Disordered" evidence="1">
    <location>
        <begin position="64"/>
        <end position="120"/>
    </location>
</feature>
<feature type="region of interest" description="Disordered" evidence="1">
    <location>
        <begin position="1"/>
        <end position="23"/>
    </location>
</feature>
<protein>
    <submittedName>
        <fullName evidence="2">Uncharacterized protein</fullName>
    </submittedName>
</protein>
<evidence type="ECO:0000313" key="3">
    <source>
        <dbReference type="Proteomes" id="UP000823775"/>
    </source>
</evidence>
<feature type="compositionally biased region" description="Basic and acidic residues" evidence="1">
    <location>
        <begin position="108"/>
        <end position="120"/>
    </location>
</feature>
<dbReference type="EMBL" id="JACEIK010003491">
    <property type="protein sequence ID" value="MCD9641927.1"/>
    <property type="molecule type" value="Genomic_DNA"/>
</dbReference>